<protein>
    <submittedName>
        <fullName evidence="2">Uncharacterized protein</fullName>
    </submittedName>
</protein>
<name>A0A9E7JDF1_9LILI</name>
<dbReference type="AlphaFoldDB" id="A0A9E7JDF1"/>
<accession>A0A9E7JDF1</accession>
<evidence type="ECO:0000256" key="1">
    <source>
        <dbReference type="SAM" id="MobiDB-lite"/>
    </source>
</evidence>
<evidence type="ECO:0000313" key="3">
    <source>
        <dbReference type="Proteomes" id="UP001055439"/>
    </source>
</evidence>
<organism evidence="2 3">
    <name type="scientific">Musa troglodytarum</name>
    <name type="common">fe'i banana</name>
    <dbReference type="NCBI Taxonomy" id="320322"/>
    <lineage>
        <taxon>Eukaryota</taxon>
        <taxon>Viridiplantae</taxon>
        <taxon>Streptophyta</taxon>
        <taxon>Embryophyta</taxon>
        <taxon>Tracheophyta</taxon>
        <taxon>Spermatophyta</taxon>
        <taxon>Magnoliopsida</taxon>
        <taxon>Liliopsida</taxon>
        <taxon>Zingiberales</taxon>
        <taxon>Musaceae</taxon>
        <taxon>Musa</taxon>
    </lineage>
</organism>
<sequence length="116" mass="12781">MNTKVMELARENLKTTVLTGTRRAQEIQGPNVDVVQTDESAKSKDNKNAAALDDEDADNNTGGQASETPPTPTFLDSIYYRLRPSTDLALEEAFELLRGELQAVMESVTCFDFLVP</sequence>
<evidence type="ECO:0000313" key="2">
    <source>
        <dbReference type="EMBL" id="URD76846.1"/>
    </source>
</evidence>
<proteinExistence type="predicted"/>
<feature type="region of interest" description="Disordered" evidence="1">
    <location>
        <begin position="20"/>
        <end position="73"/>
    </location>
</feature>
<gene>
    <name evidence="2" type="ORF">MUK42_34207</name>
</gene>
<keyword evidence="3" id="KW-1185">Reference proteome</keyword>
<reference evidence="2" key="1">
    <citation type="submission" date="2022-05" db="EMBL/GenBank/DDBJ databases">
        <title>The Musa troglodytarum L. genome provides insights into the mechanism of non-climacteric behaviour and enrichment of carotenoids.</title>
        <authorList>
            <person name="Wang J."/>
        </authorList>
    </citation>
    <scope>NUCLEOTIDE SEQUENCE</scope>
    <source>
        <tissue evidence="2">Leaf</tissue>
    </source>
</reference>
<dbReference type="Proteomes" id="UP001055439">
    <property type="component" value="Chromosome 1"/>
</dbReference>
<dbReference type="EMBL" id="CP097502">
    <property type="protein sequence ID" value="URD76846.1"/>
    <property type="molecule type" value="Genomic_DNA"/>
</dbReference>